<keyword evidence="3" id="KW-1185">Reference proteome</keyword>
<dbReference type="EMBL" id="VICG01000011">
    <property type="protein sequence ID" value="KAA8567120.1"/>
    <property type="molecule type" value="Genomic_DNA"/>
</dbReference>
<sequence length="80" mass="8872">MNSARQPGRHAHARELGRKTPRQTSNSSIITPSNYPPRPTALVCFPSCRSKTNLFVYIINQCCASAHLLENGPEELEGHI</sequence>
<organism evidence="2 3">
    <name type="scientific">Monilinia fructicola</name>
    <name type="common">Brown rot fungus</name>
    <name type="synonym">Ciboria fructicola</name>
    <dbReference type="NCBI Taxonomy" id="38448"/>
    <lineage>
        <taxon>Eukaryota</taxon>
        <taxon>Fungi</taxon>
        <taxon>Dikarya</taxon>
        <taxon>Ascomycota</taxon>
        <taxon>Pezizomycotina</taxon>
        <taxon>Leotiomycetes</taxon>
        <taxon>Helotiales</taxon>
        <taxon>Sclerotiniaceae</taxon>
        <taxon>Monilinia</taxon>
    </lineage>
</organism>
<evidence type="ECO:0000313" key="3">
    <source>
        <dbReference type="Proteomes" id="UP000322873"/>
    </source>
</evidence>
<protein>
    <submittedName>
        <fullName evidence="2">Uncharacterized protein</fullName>
    </submittedName>
</protein>
<accession>A0A5M9JEP2</accession>
<proteinExistence type="predicted"/>
<name>A0A5M9JEP2_MONFR</name>
<gene>
    <name evidence="2" type="ORF">EYC84_010187</name>
</gene>
<dbReference type="Proteomes" id="UP000322873">
    <property type="component" value="Unassembled WGS sequence"/>
</dbReference>
<evidence type="ECO:0000313" key="2">
    <source>
        <dbReference type="EMBL" id="KAA8567120.1"/>
    </source>
</evidence>
<comment type="caution">
    <text evidence="2">The sequence shown here is derived from an EMBL/GenBank/DDBJ whole genome shotgun (WGS) entry which is preliminary data.</text>
</comment>
<dbReference type="AlphaFoldDB" id="A0A5M9JEP2"/>
<evidence type="ECO:0000256" key="1">
    <source>
        <dbReference type="SAM" id="MobiDB-lite"/>
    </source>
</evidence>
<feature type="region of interest" description="Disordered" evidence="1">
    <location>
        <begin position="1"/>
        <end position="38"/>
    </location>
</feature>
<reference evidence="2 3" key="1">
    <citation type="submission" date="2019-06" db="EMBL/GenBank/DDBJ databases">
        <title>Genome Sequence of the Brown Rot Fungal Pathogen Monilinia fructicola.</title>
        <authorList>
            <person name="De Miccolis Angelini R.M."/>
            <person name="Landi L."/>
            <person name="Abate D."/>
            <person name="Pollastro S."/>
            <person name="Romanazzi G."/>
            <person name="Faretra F."/>
        </authorList>
    </citation>
    <scope>NUCLEOTIDE SEQUENCE [LARGE SCALE GENOMIC DNA]</scope>
    <source>
        <strain evidence="2 3">Mfrc123</strain>
    </source>
</reference>
<feature type="compositionally biased region" description="Polar residues" evidence="1">
    <location>
        <begin position="22"/>
        <end position="33"/>
    </location>
</feature>